<accession>A0A2T0WJ99</accession>
<reference evidence="1 2" key="1">
    <citation type="submission" date="2018-03" db="EMBL/GenBank/DDBJ databases">
        <title>Genomic Encyclopedia of Archaeal and Bacterial Type Strains, Phase II (KMG-II): from individual species to whole genera.</title>
        <authorList>
            <person name="Goeker M."/>
        </authorList>
    </citation>
    <scope>NUCLEOTIDE SEQUENCE [LARGE SCALE GENOMIC DNA]</scope>
    <source>
        <strain evidence="1 2">DSM 100212</strain>
    </source>
</reference>
<dbReference type="OrthoDB" id="7871859at2"/>
<organism evidence="1 2">
    <name type="scientific">Donghicola tyrosinivorans</name>
    <dbReference type="NCBI Taxonomy" id="1652492"/>
    <lineage>
        <taxon>Bacteria</taxon>
        <taxon>Pseudomonadati</taxon>
        <taxon>Pseudomonadota</taxon>
        <taxon>Alphaproteobacteria</taxon>
        <taxon>Rhodobacterales</taxon>
        <taxon>Roseobacteraceae</taxon>
        <taxon>Donghicola</taxon>
    </lineage>
</organism>
<name>A0A2T0WJ99_9RHOB</name>
<gene>
    <name evidence="1" type="ORF">CLV74_1118</name>
</gene>
<comment type="caution">
    <text evidence="1">The sequence shown here is derived from an EMBL/GenBank/DDBJ whole genome shotgun (WGS) entry which is preliminary data.</text>
</comment>
<proteinExistence type="predicted"/>
<evidence type="ECO:0000313" key="1">
    <source>
        <dbReference type="EMBL" id="PRY86779.1"/>
    </source>
</evidence>
<dbReference type="Proteomes" id="UP000238392">
    <property type="component" value="Unassembled WGS sequence"/>
</dbReference>
<dbReference type="RefSeq" id="WP_106266225.1">
    <property type="nucleotide sequence ID" value="NZ_PVTQ01000011.1"/>
</dbReference>
<dbReference type="EMBL" id="PVTQ01000011">
    <property type="protein sequence ID" value="PRY86779.1"/>
    <property type="molecule type" value="Genomic_DNA"/>
</dbReference>
<protein>
    <submittedName>
        <fullName evidence="1">Uncharacterized protein</fullName>
    </submittedName>
</protein>
<keyword evidence="2" id="KW-1185">Reference proteome</keyword>
<sequence length="99" mass="10617">MNIGITGLNCVDAPKPNGKGDMIIAYFDFQADFVTMKGAALVQLASGGLTTWEPLAKDDRLPRRSVQMTGDARRKVAQAALPLFKVLSSGKKAPIAIRD</sequence>
<dbReference type="AlphaFoldDB" id="A0A2T0WJ99"/>
<evidence type="ECO:0000313" key="2">
    <source>
        <dbReference type="Proteomes" id="UP000238392"/>
    </source>
</evidence>